<feature type="domain" description="Reverse transcriptase" evidence="1">
    <location>
        <begin position="1"/>
        <end position="251"/>
    </location>
</feature>
<accession>A0ABM0TSS2</accession>
<organism evidence="2 3">
    <name type="scientific">Camelina sativa</name>
    <name type="common">False flax</name>
    <name type="synonym">Myagrum sativum</name>
    <dbReference type="NCBI Taxonomy" id="90675"/>
    <lineage>
        <taxon>Eukaryota</taxon>
        <taxon>Viridiplantae</taxon>
        <taxon>Streptophyta</taxon>
        <taxon>Embryophyta</taxon>
        <taxon>Tracheophyta</taxon>
        <taxon>Spermatophyta</taxon>
        <taxon>Magnoliopsida</taxon>
        <taxon>eudicotyledons</taxon>
        <taxon>Gunneridae</taxon>
        <taxon>Pentapetalae</taxon>
        <taxon>rosids</taxon>
        <taxon>malvids</taxon>
        <taxon>Brassicales</taxon>
        <taxon>Brassicaceae</taxon>
        <taxon>Camelineae</taxon>
        <taxon>Camelina</taxon>
    </lineage>
</organism>
<dbReference type="InterPro" id="IPR043502">
    <property type="entry name" value="DNA/RNA_pol_sf"/>
</dbReference>
<proteinExistence type="predicted"/>
<dbReference type="Proteomes" id="UP000694864">
    <property type="component" value="Chromosome 9"/>
</dbReference>
<dbReference type="Gene3D" id="3.30.70.270">
    <property type="match status" value="1"/>
</dbReference>
<dbReference type="CDD" id="cd01650">
    <property type="entry name" value="RT_nLTR_like"/>
    <property type="match status" value="1"/>
</dbReference>
<name>A0ABM0TSS2_CAMSA</name>
<dbReference type="Pfam" id="PF00078">
    <property type="entry name" value="RVT_1"/>
    <property type="match status" value="1"/>
</dbReference>
<reference evidence="3" key="2">
    <citation type="submission" date="2025-08" db="UniProtKB">
        <authorList>
            <consortium name="RefSeq"/>
        </authorList>
    </citation>
    <scope>IDENTIFICATION</scope>
    <source>
        <tissue evidence="3">Leaf</tissue>
    </source>
</reference>
<dbReference type="GeneID" id="104714953"/>
<dbReference type="InterPro" id="IPR043128">
    <property type="entry name" value="Rev_trsase/Diguanyl_cyclase"/>
</dbReference>
<dbReference type="Pfam" id="PF13966">
    <property type="entry name" value="zf-RVT"/>
    <property type="match status" value="1"/>
</dbReference>
<evidence type="ECO:0000313" key="3">
    <source>
        <dbReference type="RefSeq" id="XP_010430719.1"/>
    </source>
</evidence>
<evidence type="ECO:0000259" key="1">
    <source>
        <dbReference type="PROSITE" id="PS50878"/>
    </source>
</evidence>
<sequence>MKDYRPISCCNVLYKLISKILANRLKAFLPDFIAPNQSAFIKDRLLMENLLLATELVKEYHKETISSRCALKIDIPKAFDSVQWPFLLNILKALNIPDKFIHWITLCITTTSFSVQINGELAGYFQSKRGLRQGCSLSPYLFVMCMNVLSALLDRAAASRLLGYHPRCSSMQLTHLCFADDIMVFSDGKQSSLEGLLAVFKEFEAISGLSISLEKSTIYLAGVSSSMRDTLLAHFPFESASLPVRYLGLPLLTRMMTPADCTPLIEKIRQRISSWKHRFLSFAGRLQLLSSSGQELSSKKNKLAWSDVCLPKVEGGLGLRSLAEANKVSCFKLIWRLVSGSSSLWINWVQRELLLSASFWSDPDTTSMGSWMWRKLLKYRSQAKSFHMMEVCSGLQTSFWFDHWCPLGRLFDLLGSRGFIAMGIPSSATVGLVVSTHRHRRHHLDLLNKVELEITNLRDRGLSQGKDVSLWRQSNLQYKPRFSSSDTWQQLRHPRQTVNWYRGIWFSGSIPKHSFILWLAAKNRLMTGDRLATWNRGVDTACVFCQAPMETLEHLFFTCSYTSWVWADLSRKLSESHHSASFSQLLTLLSSTTITGPALFILRLVFQGTLHTVWLERNRRRHGEHPTSSDHMVQFLDRLMRNKLLSIQRLSSPKHANALHVWLATRF</sequence>
<reference evidence="2" key="1">
    <citation type="journal article" date="2014" name="Nat. Commun.">
        <title>The emerging biofuel crop Camelina sativa retains a highly undifferentiated hexaploid genome structure.</title>
        <authorList>
            <person name="Kagale S."/>
            <person name="Koh C."/>
            <person name="Nixon J."/>
            <person name="Bollina V."/>
            <person name="Clarke W.E."/>
            <person name="Tuteja R."/>
            <person name="Spillane C."/>
            <person name="Robinson S.J."/>
            <person name="Links M.G."/>
            <person name="Clarke C."/>
            <person name="Higgins E.E."/>
            <person name="Huebert T."/>
            <person name="Sharpe A.G."/>
            <person name="Parkin I.A."/>
        </authorList>
    </citation>
    <scope>NUCLEOTIDE SEQUENCE [LARGE SCALE GENOMIC DNA]</scope>
    <source>
        <strain evidence="2">cv. DH55</strain>
    </source>
</reference>
<dbReference type="SUPFAM" id="SSF56672">
    <property type="entry name" value="DNA/RNA polymerases"/>
    <property type="match status" value="1"/>
</dbReference>
<keyword evidence="2" id="KW-1185">Reference proteome</keyword>
<protein>
    <submittedName>
        <fullName evidence="3">Uncharacterized protein LOC104714953</fullName>
    </submittedName>
</protein>
<dbReference type="RefSeq" id="XP_010430719.1">
    <property type="nucleotide sequence ID" value="XM_010432417.1"/>
</dbReference>
<dbReference type="PANTHER" id="PTHR33116">
    <property type="entry name" value="REVERSE TRANSCRIPTASE ZINC-BINDING DOMAIN-CONTAINING PROTEIN-RELATED-RELATED"/>
    <property type="match status" value="1"/>
</dbReference>
<dbReference type="InterPro" id="IPR000477">
    <property type="entry name" value="RT_dom"/>
</dbReference>
<evidence type="ECO:0000313" key="2">
    <source>
        <dbReference type="Proteomes" id="UP000694864"/>
    </source>
</evidence>
<gene>
    <name evidence="3" type="primary">LOC104714953</name>
</gene>
<dbReference type="PANTHER" id="PTHR33116:SF76">
    <property type="entry name" value="DUF4283 DOMAIN-CONTAINING PROTEIN"/>
    <property type="match status" value="1"/>
</dbReference>
<dbReference type="InterPro" id="IPR026960">
    <property type="entry name" value="RVT-Znf"/>
</dbReference>
<dbReference type="PROSITE" id="PS50878">
    <property type="entry name" value="RT_POL"/>
    <property type="match status" value="1"/>
</dbReference>